<comment type="subcellular location">
    <subcellularLocation>
        <location evidence="1">Membrane</location>
        <topology evidence="1">Multi-pass membrane protein</topology>
    </subcellularLocation>
</comment>
<keyword evidence="3 6" id="KW-1133">Transmembrane helix</keyword>
<feature type="region of interest" description="Disordered" evidence="5">
    <location>
        <begin position="314"/>
        <end position="333"/>
    </location>
</feature>
<dbReference type="Pfam" id="PF04142">
    <property type="entry name" value="Nuc_sug_transp"/>
    <property type="match status" value="1"/>
</dbReference>
<feature type="transmembrane region" description="Helical" evidence="6">
    <location>
        <begin position="167"/>
        <end position="189"/>
    </location>
</feature>
<gene>
    <name evidence="7" type="ORF">SO694_0006615</name>
</gene>
<feature type="transmembrane region" description="Helical" evidence="6">
    <location>
        <begin position="233"/>
        <end position="254"/>
    </location>
</feature>
<sequence>MDDPKPATARIAVLAAMLFQNVAYTLLRRYSQGVLHENYSYAEVLVLAEVAKTAVAGAVACRGEANPLATLAALVRDSRQMLFLAIVYATMNLLSFAALRRVDASTFTVCAQLKILSTAGCSAVFLRRALSPAKWRALASLTVGAILVSRSALGGGGAAEDAGDRRVAVVGLAAVLTEVTLSGFASAYFEGVIKASGKRLTIFDRNFQLGLHSLLLYGAVIAVEGGGPPSFRGFSPAAGALVALGAAGGLLVALTLKYADAILKTLATAGGVVVSIALEALLLGAPLSAGTALGAAVVVIAIFDYALDATPKPEDELEDLPPLLDAPTRDDNA</sequence>
<reference evidence="7 8" key="1">
    <citation type="submission" date="2024-03" db="EMBL/GenBank/DDBJ databases">
        <title>Aureococcus anophagefferens CCMP1851 and Kratosvirus quantuckense: Draft genome of a second virus-susceptible host strain in the model system.</title>
        <authorList>
            <person name="Chase E."/>
            <person name="Truchon A.R."/>
            <person name="Schepens W."/>
            <person name="Wilhelm S.W."/>
        </authorList>
    </citation>
    <scope>NUCLEOTIDE SEQUENCE [LARGE SCALE GENOMIC DNA]</scope>
    <source>
        <strain evidence="7 8">CCMP1851</strain>
    </source>
</reference>
<evidence type="ECO:0000256" key="1">
    <source>
        <dbReference type="ARBA" id="ARBA00004141"/>
    </source>
</evidence>
<evidence type="ECO:0000256" key="4">
    <source>
        <dbReference type="ARBA" id="ARBA00023136"/>
    </source>
</evidence>
<feature type="transmembrane region" description="Helical" evidence="6">
    <location>
        <begin position="105"/>
        <end position="126"/>
    </location>
</feature>
<dbReference type="EMBL" id="JBBJCI010000291">
    <property type="protein sequence ID" value="KAK7235647.1"/>
    <property type="molecule type" value="Genomic_DNA"/>
</dbReference>
<name>A0ABR1FQ90_AURAN</name>
<proteinExistence type="predicted"/>
<feature type="transmembrane region" description="Helical" evidence="6">
    <location>
        <begin position="81"/>
        <end position="99"/>
    </location>
</feature>
<accession>A0ABR1FQ90</accession>
<evidence type="ECO:0000313" key="7">
    <source>
        <dbReference type="EMBL" id="KAK7235647.1"/>
    </source>
</evidence>
<dbReference type="Proteomes" id="UP001363151">
    <property type="component" value="Unassembled WGS sequence"/>
</dbReference>
<evidence type="ECO:0000313" key="8">
    <source>
        <dbReference type="Proteomes" id="UP001363151"/>
    </source>
</evidence>
<dbReference type="InterPro" id="IPR007271">
    <property type="entry name" value="Nuc_sug_transpt"/>
</dbReference>
<feature type="transmembrane region" description="Helical" evidence="6">
    <location>
        <begin position="209"/>
        <end position="227"/>
    </location>
</feature>
<dbReference type="PANTHER" id="PTHR10231">
    <property type="entry name" value="NUCLEOTIDE-SUGAR TRANSMEMBRANE TRANSPORTER"/>
    <property type="match status" value="1"/>
</dbReference>
<protein>
    <submittedName>
        <fullName evidence="7">Pyrimidine nucleotide-sugar transmembrane transporter</fullName>
    </submittedName>
</protein>
<evidence type="ECO:0000256" key="2">
    <source>
        <dbReference type="ARBA" id="ARBA00022692"/>
    </source>
</evidence>
<dbReference type="SUPFAM" id="SSF103481">
    <property type="entry name" value="Multidrug resistance efflux transporter EmrE"/>
    <property type="match status" value="1"/>
</dbReference>
<dbReference type="InterPro" id="IPR037185">
    <property type="entry name" value="EmrE-like"/>
</dbReference>
<feature type="transmembrane region" description="Helical" evidence="6">
    <location>
        <begin position="289"/>
        <end position="307"/>
    </location>
</feature>
<evidence type="ECO:0000256" key="5">
    <source>
        <dbReference type="SAM" id="MobiDB-lite"/>
    </source>
</evidence>
<dbReference type="NCBIfam" id="TIGR00803">
    <property type="entry name" value="nst"/>
    <property type="match status" value="1"/>
</dbReference>
<keyword evidence="4 6" id="KW-0472">Membrane</keyword>
<keyword evidence="8" id="KW-1185">Reference proteome</keyword>
<feature type="transmembrane region" description="Helical" evidence="6">
    <location>
        <begin position="138"/>
        <end position="155"/>
    </location>
</feature>
<comment type="caution">
    <text evidence="7">The sequence shown here is derived from an EMBL/GenBank/DDBJ whole genome shotgun (WGS) entry which is preliminary data.</text>
</comment>
<evidence type="ECO:0000256" key="6">
    <source>
        <dbReference type="SAM" id="Phobius"/>
    </source>
</evidence>
<keyword evidence="2 6" id="KW-0812">Transmembrane</keyword>
<organism evidence="7 8">
    <name type="scientific">Aureococcus anophagefferens</name>
    <name type="common">Harmful bloom alga</name>
    <dbReference type="NCBI Taxonomy" id="44056"/>
    <lineage>
        <taxon>Eukaryota</taxon>
        <taxon>Sar</taxon>
        <taxon>Stramenopiles</taxon>
        <taxon>Ochrophyta</taxon>
        <taxon>Pelagophyceae</taxon>
        <taxon>Pelagomonadales</taxon>
        <taxon>Pelagomonadaceae</taxon>
        <taxon>Aureococcus</taxon>
    </lineage>
</organism>
<evidence type="ECO:0000256" key="3">
    <source>
        <dbReference type="ARBA" id="ARBA00022989"/>
    </source>
</evidence>